<evidence type="ECO:0000259" key="3">
    <source>
        <dbReference type="PROSITE" id="PS51186"/>
    </source>
</evidence>
<keyword evidence="2 4" id="KW-0012">Acyltransferase</keyword>
<accession>A0ABV5L0S5</accession>
<sequence>MSFAATGNDLVWPLVGTGLRSMMAARRGRSLRMETNVRLRPAAEADWPLVHRLIIEAFREYEGVLIPQSGALRETVASIRETVAGRGGALIAETRDGAVALGTALHYVVDDHLYVGRVSVIPAGRGLGVGKAMMLAMERIAREANVDEVRVSVRLSLPGNVRFYERLGYEAYAHLFYPERTDSWYEMRKRLGAAEHG</sequence>
<protein>
    <submittedName>
        <fullName evidence="4">GNAT family N-acetyltransferase</fullName>
        <ecNumber evidence="4">2.3.-.-</ecNumber>
    </submittedName>
</protein>
<evidence type="ECO:0000256" key="2">
    <source>
        <dbReference type="ARBA" id="ARBA00023315"/>
    </source>
</evidence>
<dbReference type="Proteomes" id="UP001589747">
    <property type="component" value="Unassembled WGS sequence"/>
</dbReference>
<organism evidence="4 5">
    <name type="scientific">Paenibacillus aurantiacus</name>
    <dbReference type="NCBI Taxonomy" id="1936118"/>
    <lineage>
        <taxon>Bacteria</taxon>
        <taxon>Bacillati</taxon>
        <taxon>Bacillota</taxon>
        <taxon>Bacilli</taxon>
        <taxon>Bacillales</taxon>
        <taxon>Paenibacillaceae</taxon>
        <taxon>Paenibacillus</taxon>
    </lineage>
</organism>
<dbReference type="InterPro" id="IPR000182">
    <property type="entry name" value="GNAT_dom"/>
</dbReference>
<evidence type="ECO:0000313" key="5">
    <source>
        <dbReference type="Proteomes" id="UP001589747"/>
    </source>
</evidence>
<keyword evidence="5" id="KW-1185">Reference proteome</keyword>
<dbReference type="InterPro" id="IPR050832">
    <property type="entry name" value="Bact_Acetyltransf"/>
</dbReference>
<keyword evidence="1 4" id="KW-0808">Transferase</keyword>
<dbReference type="PROSITE" id="PS51186">
    <property type="entry name" value="GNAT"/>
    <property type="match status" value="1"/>
</dbReference>
<dbReference type="SUPFAM" id="SSF55729">
    <property type="entry name" value="Acyl-CoA N-acyltransferases (Nat)"/>
    <property type="match status" value="1"/>
</dbReference>
<dbReference type="InterPro" id="IPR016181">
    <property type="entry name" value="Acyl_CoA_acyltransferase"/>
</dbReference>
<reference evidence="4 5" key="1">
    <citation type="submission" date="2024-09" db="EMBL/GenBank/DDBJ databases">
        <authorList>
            <person name="Sun Q."/>
            <person name="Mori K."/>
        </authorList>
    </citation>
    <scope>NUCLEOTIDE SEQUENCE [LARGE SCALE GENOMIC DNA]</scope>
    <source>
        <strain evidence="4 5">TISTR 2452</strain>
    </source>
</reference>
<feature type="domain" description="N-acetyltransferase" evidence="3">
    <location>
        <begin position="37"/>
        <end position="192"/>
    </location>
</feature>
<dbReference type="GO" id="GO:0016746">
    <property type="term" value="F:acyltransferase activity"/>
    <property type="evidence" value="ECO:0007669"/>
    <property type="project" value="UniProtKB-KW"/>
</dbReference>
<dbReference type="Gene3D" id="3.40.630.30">
    <property type="match status" value="1"/>
</dbReference>
<dbReference type="CDD" id="cd04301">
    <property type="entry name" value="NAT_SF"/>
    <property type="match status" value="1"/>
</dbReference>
<evidence type="ECO:0000313" key="4">
    <source>
        <dbReference type="EMBL" id="MFB9331074.1"/>
    </source>
</evidence>
<dbReference type="PANTHER" id="PTHR43877">
    <property type="entry name" value="AMINOALKYLPHOSPHONATE N-ACETYLTRANSFERASE-RELATED-RELATED"/>
    <property type="match status" value="1"/>
</dbReference>
<dbReference type="RefSeq" id="WP_377503069.1">
    <property type="nucleotide sequence ID" value="NZ_JBHMDO010000056.1"/>
</dbReference>
<comment type="caution">
    <text evidence="4">The sequence shown here is derived from an EMBL/GenBank/DDBJ whole genome shotgun (WGS) entry which is preliminary data.</text>
</comment>
<dbReference type="Pfam" id="PF00583">
    <property type="entry name" value="Acetyltransf_1"/>
    <property type="match status" value="1"/>
</dbReference>
<name>A0ABV5L0S5_9BACL</name>
<proteinExistence type="predicted"/>
<evidence type="ECO:0000256" key="1">
    <source>
        <dbReference type="ARBA" id="ARBA00022679"/>
    </source>
</evidence>
<dbReference type="EC" id="2.3.-.-" evidence="4"/>
<gene>
    <name evidence="4" type="ORF">ACFFSY_34505</name>
</gene>
<dbReference type="EMBL" id="JBHMDO010000056">
    <property type="protein sequence ID" value="MFB9331074.1"/>
    <property type="molecule type" value="Genomic_DNA"/>
</dbReference>